<dbReference type="RefSeq" id="WP_204695434.1">
    <property type="nucleotide sequence ID" value="NZ_JAFBEC010000001.1"/>
</dbReference>
<evidence type="ECO:0008006" key="3">
    <source>
        <dbReference type="Google" id="ProtNLM"/>
    </source>
</evidence>
<gene>
    <name evidence="1" type="ORF">JOD17_000365</name>
</gene>
<accession>A0ABS2P7J2</accession>
<name>A0ABS2P7J2_9BACL</name>
<sequence>MDIAGLSMLKSQQATQLNVNVALLKKTQEVALEQHEQLDRMQVDARVEAVKVSEPFKGA</sequence>
<evidence type="ECO:0000313" key="1">
    <source>
        <dbReference type="EMBL" id="MBM7631274.1"/>
    </source>
</evidence>
<dbReference type="EMBL" id="JAFBEC010000001">
    <property type="protein sequence ID" value="MBM7631274.1"/>
    <property type="molecule type" value="Genomic_DNA"/>
</dbReference>
<comment type="caution">
    <text evidence="1">The sequence shown here is derived from an EMBL/GenBank/DDBJ whole genome shotgun (WGS) entry which is preliminary data.</text>
</comment>
<evidence type="ECO:0000313" key="2">
    <source>
        <dbReference type="Proteomes" id="UP000741863"/>
    </source>
</evidence>
<dbReference type="Proteomes" id="UP000741863">
    <property type="component" value="Unassembled WGS sequence"/>
</dbReference>
<organism evidence="1 2">
    <name type="scientific">Geomicrobium sediminis</name>
    <dbReference type="NCBI Taxonomy" id="1347788"/>
    <lineage>
        <taxon>Bacteria</taxon>
        <taxon>Bacillati</taxon>
        <taxon>Bacillota</taxon>
        <taxon>Bacilli</taxon>
        <taxon>Bacillales</taxon>
        <taxon>Geomicrobium</taxon>
    </lineage>
</organism>
<protein>
    <recommendedName>
        <fullName evidence="3">Motility protein</fullName>
    </recommendedName>
</protein>
<proteinExistence type="predicted"/>
<keyword evidence="2" id="KW-1185">Reference proteome</keyword>
<reference evidence="1 2" key="1">
    <citation type="submission" date="2021-01" db="EMBL/GenBank/DDBJ databases">
        <title>Genomic Encyclopedia of Type Strains, Phase IV (KMG-IV): sequencing the most valuable type-strain genomes for metagenomic binning, comparative biology and taxonomic classification.</title>
        <authorList>
            <person name="Goeker M."/>
        </authorList>
    </citation>
    <scope>NUCLEOTIDE SEQUENCE [LARGE SCALE GENOMIC DNA]</scope>
    <source>
        <strain evidence="1 2">DSM 25540</strain>
    </source>
</reference>